<organism evidence="1 2">
    <name type="scientific">Cotesia glomerata</name>
    <name type="common">Lepidopteran parasitic wasp</name>
    <name type="synonym">Apanteles glomeratus</name>
    <dbReference type="NCBI Taxonomy" id="32391"/>
    <lineage>
        <taxon>Eukaryota</taxon>
        <taxon>Metazoa</taxon>
        <taxon>Ecdysozoa</taxon>
        <taxon>Arthropoda</taxon>
        <taxon>Hexapoda</taxon>
        <taxon>Insecta</taxon>
        <taxon>Pterygota</taxon>
        <taxon>Neoptera</taxon>
        <taxon>Endopterygota</taxon>
        <taxon>Hymenoptera</taxon>
        <taxon>Apocrita</taxon>
        <taxon>Ichneumonoidea</taxon>
        <taxon>Braconidae</taxon>
        <taxon>Microgastrinae</taxon>
        <taxon>Cotesia</taxon>
    </lineage>
</organism>
<dbReference type="AlphaFoldDB" id="A0AAV7J235"/>
<comment type="caution">
    <text evidence="1">The sequence shown here is derived from an EMBL/GenBank/DDBJ whole genome shotgun (WGS) entry which is preliminary data.</text>
</comment>
<protein>
    <submittedName>
        <fullName evidence="1">Uncharacterized protein</fullName>
    </submittedName>
</protein>
<keyword evidence="2" id="KW-1185">Reference proteome</keyword>
<evidence type="ECO:0000313" key="2">
    <source>
        <dbReference type="Proteomes" id="UP000826195"/>
    </source>
</evidence>
<accession>A0AAV7J235</accession>
<reference evidence="1 2" key="1">
    <citation type="journal article" date="2021" name="J. Hered.">
        <title>A chromosome-level genome assembly of the parasitoid wasp, Cotesia glomerata (Hymenoptera: Braconidae).</title>
        <authorList>
            <person name="Pinto B.J."/>
            <person name="Weis J.J."/>
            <person name="Gamble T."/>
            <person name="Ode P.J."/>
            <person name="Paul R."/>
            <person name="Zaspel J.M."/>
        </authorList>
    </citation>
    <scope>NUCLEOTIDE SEQUENCE [LARGE SCALE GENOMIC DNA]</scope>
    <source>
        <strain evidence="1">CgM1</strain>
    </source>
</reference>
<gene>
    <name evidence="1" type="ORF">KQX54_006362</name>
</gene>
<proteinExistence type="predicted"/>
<name>A0AAV7J235_COTGL</name>
<dbReference type="Proteomes" id="UP000826195">
    <property type="component" value="Unassembled WGS sequence"/>
</dbReference>
<evidence type="ECO:0000313" key="1">
    <source>
        <dbReference type="EMBL" id="KAH0563781.1"/>
    </source>
</evidence>
<dbReference type="EMBL" id="JAHXZJ010000002">
    <property type="protein sequence ID" value="KAH0563781.1"/>
    <property type="molecule type" value="Genomic_DNA"/>
</dbReference>
<sequence length="100" mass="11653">MEKINSSDETFIKGFFTITDGTFKMGVTVNEYKDDHDYERGDHLLLTGSILHLKNEEFSFVVDGMADIQIKDQEKKTLSWLLQGNKRIILQNSHKKPRYD</sequence>